<dbReference type="InterPro" id="IPR016047">
    <property type="entry name" value="M23ase_b-sheet_dom"/>
</dbReference>
<dbReference type="Gene3D" id="2.70.70.10">
    <property type="entry name" value="Glucose Permease (Domain IIA)"/>
    <property type="match status" value="1"/>
</dbReference>
<dbReference type="AlphaFoldDB" id="A0A370FC74"/>
<feature type="chain" id="PRO_5016903152" evidence="2">
    <location>
        <begin position="41"/>
        <end position="240"/>
    </location>
</feature>
<feature type="compositionally biased region" description="Low complexity" evidence="1">
    <location>
        <begin position="44"/>
        <end position="72"/>
    </location>
</feature>
<organism evidence="4 5">
    <name type="scientific">Pseudacidovorax intermedius</name>
    <dbReference type="NCBI Taxonomy" id="433924"/>
    <lineage>
        <taxon>Bacteria</taxon>
        <taxon>Pseudomonadati</taxon>
        <taxon>Pseudomonadota</taxon>
        <taxon>Betaproteobacteria</taxon>
        <taxon>Burkholderiales</taxon>
        <taxon>Comamonadaceae</taxon>
        <taxon>Pseudacidovorax</taxon>
    </lineage>
</organism>
<evidence type="ECO:0000259" key="3">
    <source>
        <dbReference type="Pfam" id="PF01551"/>
    </source>
</evidence>
<reference evidence="4 5" key="1">
    <citation type="submission" date="2018-07" db="EMBL/GenBank/DDBJ databases">
        <title>Genomic Encyclopedia of Type Strains, Phase IV (KMG-IV): sequencing the most valuable type-strain genomes for metagenomic binning, comparative biology and taxonomic classification.</title>
        <authorList>
            <person name="Goeker M."/>
        </authorList>
    </citation>
    <scope>NUCLEOTIDE SEQUENCE [LARGE SCALE GENOMIC DNA]</scope>
    <source>
        <strain evidence="4 5">DSM 21352</strain>
    </source>
</reference>
<feature type="domain" description="M23ase beta-sheet core" evidence="3">
    <location>
        <begin position="139"/>
        <end position="234"/>
    </location>
</feature>
<dbReference type="PANTHER" id="PTHR21666:SF270">
    <property type="entry name" value="MUREIN HYDROLASE ACTIVATOR ENVC"/>
    <property type="match status" value="1"/>
</dbReference>
<dbReference type="RefSeq" id="WP_114803938.1">
    <property type="nucleotide sequence ID" value="NZ_QQAV01000008.1"/>
</dbReference>
<dbReference type="EMBL" id="QQAV01000008">
    <property type="protein sequence ID" value="RDI22047.1"/>
    <property type="molecule type" value="Genomic_DNA"/>
</dbReference>
<name>A0A370FC74_9BURK</name>
<dbReference type="InterPro" id="IPR050570">
    <property type="entry name" value="Cell_wall_metabolism_enzyme"/>
</dbReference>
<keyword evidence="2" id="KW-0732">Signal</keyword>
<dbReference type="GO" id="GO:0004222">
    <property type="term" value="F:metalloendopeptidase activity"/>
    <property type="evidence" value="ECO:0007669"/>
    <property type="project" value="TreeGrafter"/>
</dbReference>
<gene>
    <name evidence="4" type="ORF">DFR41_108171</name>
</gene>
<evidence type="ECO:0000256" key="1">
    <source>
        <dbReference type="SAM" id="MobiDB-lite"/>
    </source>
</evidence>
<dbReference type="InterPro" id="IPR011055">
    <property type="entry name" value="Dup_hybrid_motif"/>
</dbReference>
<keyword evidence="5" id="KW-1185">Reference proteome</keyword>
<evidence type="ECO:0000256" key="2">
    <source>
        <dbReference type="SAM" id="SignalP"/>
    </source>
</evidence>
<accession>A0A370FC74</accession>
<evidence type="ECO:0000313" key="5">
    <source>
        <dbReference type="Proteomes" id="UP000255265"/>
    </source>
</evidence>
<proteinExistence type="predicted"/>
<feature type="signal peptide" evidence="2">
    <location>
        <begin position="1"/>
        <end position="40"/>
    </location>
</feature>
<dbReference type="Proteomes" id="UP000255265">
    <property type="component" value="Unassembled WGS sequence"/>
</dbReference>
<protein>
    <submittedName>
        <fullName evidence="4">Peptidase M23-like protein</fullName>
    </submittedName>
</protein>
<dbReference type="SUPFAM" id="SSF51261">
    <property type="entry name" value="Duplicated hybrid motif"/>
    <property type="match status" value="1"/>
</dbReference>
<evidence type="ECO:0000313" key="4">
    <source>
        <dbReference type="EMBL" id="RDI22047.1"/>
    </source>
</evidence>
<dbReference type="PANTHER" id="PTHR21666">
    <property type="entry name" value="PEPTIDASE-RELATED"/>
    <property type="match status" value="1"/>
</dbReference>
<dbReference type="CDD" id="cd12797">
    <property type="entry name" value="M23_peptidase"/>
    <property type="match status" value="1"/>
</dbReference>
<dbReference type="OrthoDB" id="9795421at2"/>
<comment type="caution">
    <text evidence="4">The sequence shown here is derived from an EMBL/GenBank/DDBJ whole genome shotgun (WGS) entry which is preliminary data.</text>
</comment>
<feature type="region of interest" description="Disordered" evidence="1">
    <location>
        <begin position="1"/>
        <end position="21"/>
    </location>
</feature>
<dbReference type="Pfam" id="PF01551">
    <property type="entry name" value="Peptidase_M23"/>
    <property type="match status" value="1"/>
</dbReference>
<feature type="region of interest" description="Disordered" evidence="1">
    <location>
        <begin position="44"/>
        <end position="103"/>
    </location>
</feature>
<sequence length="240" mass="24667">MFNPISLLLRRRPRPTRPPSAGWAALLGGSLMLAASLAMAAPASHTPAKSAKPAASKPAASKSRQAAPARSAGRAKPAQATRGTSARGRPAPGKKGRSVARRAAPAAAGAAALSAAPGEMPRFAAPAPGAVLQAFDGEQNKGVDIAGHAGDPVAVAADGKVAFVGTELAGYGRTVIVEHGGQVISAYAHVRNIRVREQQMVRQGEVIAEIDDGDAGEESRLHFEIRRQGVAVDPQLYMSR</sequence>